<dbReference type="NCBIfam" id="TIGR02913">
    <property type="entry name" value="HAF_rpt"/>
    <property type="match status" value="1"/>
</dbReference>
<sequence>MNTLETAIKKLPVVCGIAALMTLGMNAKAMAAILYDITDLGILPSATRTYASGLNDLGQVVGTAYGDRYRRGFLWSESTGMKDLGFLQTQYPTSSASDINNAGQVVGTVDGYFAEYILAGSRPFFWSNDTGMVALALSSNYKDGFGITINNSGQVLGNVQGGLTSMSFVWSQSTGETYLNLNGYLGDNEYLYANDINDNGQLVGSIGNYYPPEGRAFLGSINGIITEIGTLPGRDFSGASLINNVGQVVGTSYNLDNELNVIDNSTFLWSITSGMTDIEYYFYPTDINDSGQVVGSFDGSPLVWSSSDGIVYLNTVINPSQDWKLIGANAINEKGQIAATGINQSGQTRALLLTPRSGEAVPEPMTIGSTLLAGAGLAYLRRRQLLSSSKVAE</sequence>
<organism evidence="1 2">
    <name type="scientific">Nostoc minutum NIES-26</name>
    <dbReference type="NCBI Taxonomy" id="1844469"/>
    <lineage>
        <taxon>Bacteria</taxon>
        <taxon>Bacillati</taxon>
        <taxon>Cyanobacteriota</taxon>
        <taxon>Cyanophyceae</taxon>
        <taxon>Nostocales</taxon>
        <taxon>Nostocaceae</taxon>
        <taxon>Nostoc</taxon>
    </lineage>
</organism>
<keyword evidence="2" id="KW-1185">Reference proteome</keyword>
<dbReference type="Proteomes" id="UP000252107">
    <property type="component" value="Unassembled WGS sequence"/>
</dbReference>
<evidence type="ECO:0008006" key="3">
    <source>
        <dbReference type="Google" id="ProtNLM"/>
    </source>
</evidence>
<gene>
    <name evidence="1" type="ORF">A6770_09985</name>
</gene>
<evidence type="ECO:0000313" key="2">
    <source>
        <dbReference type="Proteomes" id="UP000252107"/>
    </source>
</evidence>
<reference evidence="1" key="1">
    <citation type="submission" date="2016-04" db="EMBL/GenBank/DDBJ databases">
        <authorList>
            <person name="Tabuchi Yagui T.R."/>
        </authorList>
    </citation>
    <scope>NUCLEOTIDE SEQUENCE [LARGE SCALE GENOMIC DNA]</scope>
    <source>
        <strain evidence="1">NIES-26</strain>
    </source>
</reference>
<dbReference type="AlphaFoldDB" id="A0A367RY22"/>
<dbReference type="EMBL" id="LXQD01000043">
    <property type="protein sequence ID" value="RCJ40731.1"/>
    <property type="molecule type" value="Genomic_DNA"/>
</dbReference>
<accession>A0A367RY22</accession>
<protein>
    <recommendedName>
        <fullName evidence="3">PEP-CTERM protein-sorting domain-containing protein</fullName>
    </recommendedName>
</protein>
<dbReference type="NCBIfam" id="TIGR02595">
    <property type="entry name" value="PEP_CTERM"/>
    <property type="match status" value="1"/>
</dbReference>
<name>A0A367RY22_9NOSO</name>
<dbReference type="InterPro" id="IPR014262">
    <property type="entry name" value="HAF_rpt"/>
</dbReference>
<comment type="caution">
    <text evidence="1">The sequence shown here is derived from an EMBL/GenBank/DDBJ whole genome shotgun (WGS) entry which is preliminary data.</text>
</comment>
<proteinExistence type="predicted"/>
<evidence type="ECO:0000313" key="1">
    <source>
        <dbReference type="EMBL" id="RCJ40731.1"/>
    </source>
</evidence>
<dbReference type="InterPro" id="IPR013424">
    <property type="entry name" value="Ice-binding_C"/>
</dbReference>